<dbReference type="Pfam" id="PF12833">
    <property type="entry name" value="HTH_18"/>
    <property type="match status" value="1"/>
</dbReference>
<dbReference type="SMART" id="SM00342">
    <property type="entry name" value="HTH_ARAC"/>
    <property type="match status" value="1"/>
</dbReference>
<dbReference type="PROSITE" id="PS01124">
    <property type="entry name" value="HTH_ARAC_FAMILY_2"/>
    <property type="match status" value="1"/>
</dbReference>
<accession>A0A2S7IJR2</accession>
<reference evidence="6" key="1">
    <citation type="submission" date="2018-02" db="EMBL/GenBank/DDBJ databases">
        <title>Genome sequencing of Solimonas sp. HR-BB.</title>
        <authorList>
            <person name="Lee Y."/>
            <person name="Jeon C.O."/>
        </authorList>
    </citation>
    <scope>NUCLEOTIDE SEQUENCE [LARGE SCALE GENOMIC DNA]</scope>
    <source>
        <strain evidence="6">HR-U</strain>
    </source>
</reference>
<evidence type="ECO:0000259" key="4">
    <source>
        <dbReference type="PROSITE" id="PS01124"/>
    </source>
</evidence>
<dbReference type="GO" id="GO:0003700">
    <property type="term" value="F:DNA-binding transcription factor activity"/>
    <property type="evidence" value="ECO:0007669"/>
    <property type="project" value="InterPro"/>
</dbReference>
<keyword evidence="1" id="KW-0805">Transcription regulation</keyword>
<evidence type="ECO:0000256" key="3">
    <source>
        <dbReference type="ARBA" id="ARBA00023163"/>
    </source>
</evidence>
<keyword evidence="3" id="KW-0804">Transcription</keyword>
<dbReference type="InterPro" id="IPR020449">
    <property type="entry name" value="Tscrpt_reg_AraC-type_HTH"/>
</dbReference>
<dbReference type="Proteomes" id="UP000239590">
    <property type="component" value="Unassembled WGS sequence"/>
</dbReference>
<evidence type="ECO:0000256" key="1">
    <source>
        <dbReference type="ARBA" id="ARBA00023015"/>
    </source>
</evidence>
<feature type="domain" description="HTH araC/xylS-type" evidence="4">
    <location>
        <begin position="192"/>
        <end position="290"/>
    </location>
</feature>
<protein>
    <submittedName>
        <fullName evidence="5">AraC family transcriptional regulator</fullName>
    </submittedName>
</protein>
<dbReference type="RefSeq" id="WP_104714407.1">
    <property type="nucleotide sequence ID" value="NZ_PTRA01000002.1"/>
</dbReference>
<dbReference type="InterPro" id="IPR009057">
    <property type="entry name" value="Homeodomain-like_sf"/>
</dbReference>
<dbReference type="Gene3D" id="1.10.10.60">
    <property type="entry name" value="Homeodomain-like"/>
    <property type="match status" value="1"/>
</dbReference>
<dbReference type="OrthoDB" id="9793451at2"/>
<evidence type="ECO:0000256" key="2">
    <source>
        <dbReference type="ARBA" id="ARBA00023125"/>
    </source>
</evidence>
<keyword evidence="2" id="KW-0238">DNA-binding</keyword>
<gene>
    <name evidence="5" type="ORF">C5O19_15965</name>
</gene>
<evidence type="ECO:0000313" key="6">
    <source>
        <dbReference type="Proteomes" id="UP000239590"/>
    </source>
</evidence>
<dbReference type="InterPro" id="IPR018060">
    <property type="entry name" value="HTH_AraC"/>
</dbReference>
<comment type="caution">
    <text evidence="5">The sequence shown here is derived from an EMBL/GenBank/DDBJ whole genome shotgun (WGS) entry which is preliminary data.</text>
</comment>
<dbReference type="AlphaFoldDB" id="A0A2S7IJR2"/>
<evidence type="ECO:0000313" key="5">
    <source>
        <dbReference type="EMBL" id="PQA56832.1"/>
    </source>
</evidence>
<dbReference type="GO" id="GO:0043565">
    <property type="term" value="F:sequence-specific DNA binding"/>
    <property type="evidence" value="ECO:0007669"/>
    <property type="project" value="InterPro"/>
</dbReference>
<organism evidence="5 6">
    <name type="scientific">Siphonobacter curvatus</name>
    <dbReference type="NCBI Taxonomy" id="2094562"/>
    <lineage>
        <taxon>Bacteria</taxon>
        <taxon>Pseudomonadati</taxon>
        <taxon>Bacteroidota</taxon>
        <taxon>Cytophagia</taxon>
        <taxon>Cytophagales</taxon>
        <taxon>Cytophagaceae</taxon>
        <taxon>Siphonobacter</taxon>
    </lineage>
</organism>
<keyword evidence="6" id="KW-1185">Reference proteome</keyword>
<dbReference type="PANTHER" id="PTHR43280">
    <property type="entry name" value="ARAC-FAMILY TRANSCRIPTIONAL REGULATOR"/>
    <property type="match status" value="1"/>
</dbReference>
<dbReference type="PRINTS" id="PR00032">
    <property type="entry name" value="HTHARAC"/>
</dbReference>
<sequence length="296" mass="34471">MNLTTLDPPIPLYTLEQDPILGSKLFSMSRFEGTVTHHSELLIPHRKDYYLLGFIRQGGGRHWVDMVPYEPKDQTFYFFAPQQITVKEEPLPTWGTAFAFTQEFLALQENTLLRTLPMIQNPENGHELALSEADVMFVEDLLDKIYSEYLTAGVWHQRMLSAYLQVLLTYLSRLYTEQFERKTFSAETQLLKKYQAEINKHFHQLHQVSDYASLLHVSAGYLSEVIKAQSSKSAITHIHDRLVLEARRLLFHSEQSLKEIAFGLGFSDASYFSRFFKRETQVTPAEYRAATRRMYQ</sequence>
<name>A0A2S7IJR2_9BACT</name>
<dbReference type="PANTHER" id="PTHR43280:SF32">
    <property type="entry name" value="TRANSCRIPTIONAL REGULATORY PROTEIN"/>
    <property type="match status" value="1"/>
</dbReference>
<proteinExistence type="predicted"/>
<dbReference type="EMBL" id="PTRA01000002">
    <property type="protein sequence ID" value="PQA56832.1"/>
    <property type="molecule type" value="Genomic_DNA"/>
</dbReference>
<dbReference type="SUPFAM" id="SSF46689">
    <property type="entry name" value="Homeodomain-like"/>
    <property type="match status" value="1"/>
</dbReference>